<keyword evidence="2" id="KW-1185">Reference proteome</keyword>
<sequence>MTCCLRSVADKASRGFRKRVVVNDPVAAVTRPPHPSLSGALSNLGYRTSEVISLVDEKENIVKLLIVKVVVSTTCLLSFNIG</sequence>
<evidence type="ECO:0000313" key="1">
    <source>
        <dbReference type="EnsemblPlants" id="TuG1812G0300005867.01.T02"/>
    </source>
</evidence>
<dbReference type="Proteomes" id="UP000015106">
    <property type="component" value="Chromosome 3"/>
</dbReference>
<dbReference type="EnsemblPlants" id="TuG1812G0300005867.01.T02">
    <property type="protein sequence ID" value="TuG1812G0300005867.01.T02"/>
    <property type="gene ID" value="TuG1812G0300005867.01"/>
</dbReference>
<dbReference type="AlphaFoldDB" id="A0A8R7U1Q8"/>
<reference evidence="2" key="1">
    <citation type="journal article" date="2013" name="Nature">
        <title>Draft genome of the wheat A-genome progenitor Triticum urartu.</title>
        <authorList>
            <person name="Ling H.Q."/>
            <person name="Zhao S."/>
            <person name="Liu D."/>
            <person name="Wang J."/>
            <person name="Sun H."/>
            <person name="Zhang C."/>
            <person name="Fan H."/>
            <person name="Li D."/>
            <person name="Dong L."/>
            <person name="Tao Y."/>
            <person name="Gao C."/>
            <person name="Wu H."/>
            <person name="Li Y."/>
            <person name="Cui Y."/>
            <person name="Guo X."/>
            <person name="Zheng S."/>
            <person name="Wang B."/>
            <person name="Yu K."/>
            <person name="Liang Q."/>
            <person name="Yang W."/>
            <person name="Lou X."/>
            <person name="Chen J."/>
            <person name="Feng M."/>
            <person name="Jian J."/>
            <person name="Zhang X."/>
            <person name="Luo G."/>
            <person name="Jiang Y."/>
            <person name="Liu J."/>
            <person name="Wang Z."/>
            <person name="Sha Y."/>
            <person name="Zhang B."/>
            <person name="Wu H."/>
            <person name="Tang D."/>
            <person name="Shen Q."/>
            <person name="Xue P."/>
            <person name="Zou S."/>
            <person name="Wang X."/>
            <person name="Liu X."/>
            <person name="Wang F."/>
            <person name="Yang Y."/>
            <person name="An X."/>
            <person name="Dong Z."/>
            <person name="Zhang K."/>
            <person name="Zhang X."/>
            <person name="Luo M.C."/>
            <person name="Dvorak J."/>
            <person name="Tong Y."/>
            <person name="Wang J."/>
            <person name="Yang H."/>
            <person name="Li Z."/>
            <person name="Wang D."/>
            <person name="Zhang A."/>
            <person name="Wang J."/>
        </authorList>
    </citation>
    <scope>NUCLEOTIDE SEQUENCE</scope>
    <source>
        <strain evidence="2">cv. G1812</strain>
    </source>
</reference>
<organism evidence="1 2">
    <name type="scientific">Triticum urartu</name>
    <name type="common">Red wild einkorn</name>
    <name type="synonym">Crithodium urartu</name>
    <dbReference type="NCBI Taxonomy" id="4572"/>
    <lineage>
        <taxon>Eukaryota</taxon>
        <taxon>Viridiplantae</taxon>
        <taxon>Streptophyta</taxon>
        <taxon>Embryophyta</taxon>
        <taxon>Tracheophyta</taxon>
        <taxon>Spermatophyta</taxon>
        <taxon>Magnoliopsida</taxon>
        <taxon>Liliopsida</taxon>
        <taxon>Poales</taxon>
        <taxon>Poaceae</taxon>
        <taxon>BOP clade</taxon>
        <taxon>Pooideae</taxon>
        <taxon>Triticodae</taxon>
        <taxon>Triticeae</taxon>
        <taxon>Triticinae</taxon>
        <taxon>Triticum</taxon>
    </lineage>
</organism>
<name>A0A8R7U1Q8_TRIUA</name>
<reference evidence="1" key="3">
    <citation type="submission" date="2022-06" db="UniProtKB">
        <authorList>
            <consortium name="EnsemblPlants"/>
        </authorList>
    </citation>
    <scope>IDENTIFICATION</scope>
</reference>
<reference evidence="1" key="2">
    <citation type="submission" date="2018-03" db="EMBL/GenBank/DDBJ databases">
        <title>The Triticum urartu genome reveals the dynamic nature of wheat genome evolution.</title>
        <authorList>
            <person name="Ling H."/>
            <person name="Ma B."/>
            <person name="Shi X."/>
            <person name="Liu H."/>
            <person name="Dong L."/>
            <person name="Sun H."/>
            <person name="Cao Y."/>
            <person name="Gao Q."/>
            <person name="Zheng S."/>
            <person name="Li Y."/>
            <person name="Yu Y."/>
            <person name="Du H."/>
            <person name="Qi M."/>
            <person name="Li Y."/>
            <person name="Yu H."/>
            <person name="Cui Y."/>
            <person name="Wang N."/>
            <person name="Chen C."/>
            <person name="Wu H."/>
            <person name="Zhao Y."/>
            <person name="Zhang J."/>
            <person name="Li Y."/>
            <person name="Zhou W."/>
            <person name="Zhang B."/>
            <person name="Hu W."/>
            <person name="Eijk M."/>
            <person name="Tang J."/>
            <person name="Witsenboer H."/>
            <person name="Zhao S."/>
            <person name="Li Z."/>
            <person name="Zhang A."/>
            <person name="Wang D."/>
            <person name="Liang C."/>
        </authorList>
    </citation>
    <scope>NUCLEOTIDE SEQUENCE [LARGE SCALE GENOMIC DNA]</scope>
    <source>
        <strain evidence="1">cv. G1812</strain>
    </source>
</reference>
<accession>A0A8R7U1Q8</accession>
<evidence type="ECO:0000313" key="2">
    <source>
        <dbReference type="Proteomes" id="UP000015106"/>
    </source>
</evidence>
<dbReference type="Gramene" id="TuG1812G0300005867.01.T02">
    <property type="protein sequence ID" value="TuG1812G0300005867.01.T02"/>
    <property type="gene ID" value="TuG1812G0300005867.01"/>
</dbReference>
<protein>
    <submittedName>
        <fullName evidence="1">Uncharacterized protein</fullName>
    </submittedName>
</protein>
<proteinExistence type="predicted"/>